<evidence type="ECO:0000313" key="1">
    <source>
        <dbReference type="EnsemblPlants" id="EMT04614"/>
    </source>
</evidence>
<protein>
    <recommendedName>
        <fullName evidence="2">Dirigent protein</fullName>
    </recommendedName>
</protein>
<name>M8AT53_AEGTA</name>
<dbReference type="EnsemblPlants" id="EMT04614">
    <property type="protein sequence ID" value="EMT04614"/>
    <property type="gene ID" value="F775_16947"/>
</dbReference>
<sequence>MHGLAASSKLSLAAMVVVLLLDRADAAHGLTRVVANSSNEPCKNMALYYHDILYNGNNAVNATTAAATKPTTLSMTYWKNITYFGASMCANKDLAIILRKFLHPNNLSEFLDLTDIHGHLISPYAKWVEQWV</sequence>
<organism evidence="1">
    <name type="scientific">Aegilops tauschii</name>
    <name type="common">Tausch's goatgrass</name>
    <name type="synonym">Aegilops squarrosa</name>
    <dbReference type="NCBI Taxonomy" id="37682"/>
    <lineage>
        <taxon>Eukaryota</taxon>
        <taxon>Viridiplantae</taxon>
        <taxon>Streptophyta</taxon>
        <taxon>Embryophyta</taxon>
        <taxon>Tracheophyta</taxon>
        <taxon>Spermatophyta</taxon>
        <taxon>Magnoliopsida</taxon>
        <taxon>Liliopsida</taxon>
        <taxon>Poales</taxon>
        <taxon>Poaceae</taxon>
        <taxon>BOP clade</taxon>
        <taxon>Pooideae</taxon>
        <taxon>Triticodae</taxon>
        <taxon>Triticeae</taxon>
        <taxon>Triticinae</taxon>
        <taxon>Aegilops</taxon>
    </lineage>
</organism>
<accession>M8AT53</accession>
<dbReference type="InterPro" id="IPR004265">
    <property type="entry name" value="Dirigent"/>
</dbReference>
<dbReference type="ExpressionAtlas" id="M8AT53">
    <property type="expression patterns" value="baseline"/>
</dbReference>
<dbReference type="PANTHER" id="PTHR46442:SF10">
    <property type="entry name" value="DIRIGENT PROTEIN"/>
    <property type="match status" value="1"/>
</dbReference>
<proteinExistence type="predicted"/>
<reference evidence="1" key="1">
    <citation type="submission" date="2015-06" db="UniProtKB">
        <authorList>
            <consortium name="EnsemblPlants"/>
        </authorList>
    </citation>
    <scope>IDENTIFICATION</scope>
</reference>
<evidence type="ECO:0008006" key="2">
    <source>
        <dbReference type="Google" id="ProtNLM"/>
    </source>
</evidence>
<dbReference type="PANTHER" id="PTHR46442">
    <property type="entry name" value="DIRIGENT PROTEIN"/>
    <property type="match status" value="1"/>
</dbReference>
<dbReference type="AlphaFoldDB" id="M8AT53"/>